<dbReference type="InParanoid" id="A0A168KQE3"/>
<gene>
    <name evidence="2" type="primary">ABSGL_00492.1 scaffold 786</name>
</gene>
<name>A0A168KQE3_ABSGL</name>
<evidence type="ECO:0000313" key="2">
    <source>
        <dbReference type="EMBL" id="SAL95177.1"/>
    </source>
</evidence>
<dbReference type="Proteomes" id="UP000078561">
    <property type="component" value="Unassembled WGS sequence"/>
</dbReference>
<feature type="region of interest" description="Disordered" evidence="1">
    <location>
        <begin position="133"/>
        <end position="152"/>
    </location>
</feature>
<protein>
    <submittedName>
        <fullName evidence="2">Uncharacterized protein</fullName>
    </submittedName>
</protein>
<keyword evidence="3" id="KW-1185">Reference proteome</keyword>
<dbReference type="AlphaFoldDB" id="A0A168KQE3"/>
<sequence length="152" mass="17308">MAPATAPDSCAEGLHLELDVHLSLDYREHTNEDAIKLLIDHIEGCDDYRYYSVHIGKPSRAWCVHFEAVCCQDTVVDTLKTRSYNDATNEFRTIPARVEFMVLSTDDMNGFTLKLVMRFVILDLMTSTTPSLLHQSRQKSNDSLPARSRLED</sequence>
<dbReference type="EMBL" id="LT550258">
    <property type="protein sequence ID" value="SAL95177.1"/>
    <property type="molecule type" value="Genomic_DNA"/>
</dbReference>
<evidence type="ECO:0000256" key="1">
    <source>
        <dbReference type="SAM" id="MobiDB-lite"/>
    </source>
</evidence>
<reference evidence="2" key="1">
    <citation type="submission" date="2016-04" db="EMBL/GenBank/DDBJ databases">
        <authorList>
            <person name="Evans L.H."/>
            <person name="Alamgir A."/>
            <person name="Owens N."/>
            <person name="Weber N.D."/>
            <person name="Virtaneva K."/>
            <person name="Barbian K."/>
            <person name="Babar A."/>
            <person name="Rosenke K."/>
        </authorList>
    </citation>
    <scope>NUCLEOTIDE SEQUENCE [LARGE SCALE GENOMIC DNA]</scope>
    <source>
        <strain evidence="2">CBS 101.48</strain>
    </source>
</reference>
<evidence type="ECO:0000313" key="3">
    <source>
        <dbReference type="Proteomes" id="UP000078561"/>
    </source>
</evidence>
<organism evidence="2">
    <name type="scientific">Absidia glauca</name>
    <name type="common">Pin mould</name>
    <dbReference type="NCBI Taxonomy" id="4829"/>
    <lineage>
        <taxon>Eukaryota</taxon>
        <taxon>Fungi</taxon>
        <taxon>Fungi incertae sedis</taxon>
        <taxon>Mucoromycota</taxon>
        <taxon>Mucoromycotina</taxon>
        <taxon>Mucoromycetes</taxon>
        <taxon>Mucorales</taxon>
        <taxon>Cunninghamellaceae</taxon>
        <taxon>Absidia</taxon>
    </lineage>
</organism>
<accession>A0A168KQE3</accession>
<proteinExistence type="predicted"/>